<dbReference type="RefSeq" id="WP_055176646.1">
    <property type="nucleotide sequence ID" value="NZ_CYZY01000030.1"/>
</dbReference>
<organism evidence="1 2">
    <name type="scientific">Clostridium symbiosum</name>
    <name type="common">Bacteroides symbiosus</name>
    <dbReference type="NCBI Taxonomy" id="1512"/>
    <lineage>
        <taxon>Bacteria</taxon>
        <taxon>Bacillati</taxon>
        <taxon>Bacillota</taxon>
        <taxon>Clostridia</taxon>
        <taxon>Lachnospirales</taxon>
        <taxon>Lachnospiraceae</taxon>
        <taxon>Otoolea</taxon>
    </lineage>
</organism>
<comment type="caution">
    <text evidence="1">The sequence shown here is derived from an EMBL/GenBank/DDBJ whole genome shotgun (WGS) entry which is preliminary data.</text>
</comment>
<gene>
    <name evidence="1" type="ORF">K5I21_00950</name>
</gene>
<dbReference type="Proteomes" id="UP001203136">
    <property type="component" value="Unassembled WGS sequence"/>
</dbReference>
<dbReference type="PANTHER" id="PTHR37316">
    <property type="entry name" value="TEICHOIC ACID GLYCEROL-PHOSPHATE PRIMASE"/>
    <property type="match status" value="1"/>
</dbReference>
<dbReference type="SUPFAM" id="SSF53756">
    <property type="entry name" value="UDP-Glycosyltransferase/glycogen phosphorylase"/>
    <property type="match status" value="1"/>
</dbReference>
<dbReference type="InterPro" id="IPR051612">
    <property type="entry name" value="Teichoic_Acid_Biosynth"/>
</dbReference>
<dbReference type="InterPro" id="IPR043148">
    <property type="entry name" value="TagF_C"/>
</dbReference>
<dbReference type="GO" id="GO:0016020">
    <property type="term" value="C:membrane"/>
    <property type="evidence" value="ECO:0007669"/>
    <property type="project" value="InterPro"/>
</dbReference>
<evidence type="ECO:0000313" key="1">
    <source>
        <dbReference type="EMBL" id="MCK0084464.1"/>
    </source>
</evidence>
<protein>
    <submittedName>
        <fullName evidence="1">CDP-glycerol glycerophosphotransferase family protein</fullName>
    </submittedName>
</protein>
<sequence>MIQFWAKIKKMTIKDYISLVKIIITFFPGKIYKIFNPDIWLISERENEARDNGYWLFKFIRINYPHKKTYYPINFKSADYYKIESLGNIIKFGSLKHHLLFWACNKNISAHIGNGMPNGHICFNLLLYNIYNFKNIFLQHGITCNNAFFLYKKNNKIDLFITAAKREREFIITKFGYSLNDTVLSGFCRFDNLIDNSKKYKQILVLPTWRYWLDFSHNKDVNNSDQIFADSDYYKKYSELLSNEKLKEFCRLNDFKIIFYLHPDLQVYRHLFKENPSIIIADYEKYDIQSLLRNSNFLITDYSSISFDFAYLKKPLVYYQFDAEQYRKEQYEEGYFSYEKDGFGPVLTSCNQVVEFISEIYNSDYGQFNNRKLYLERVENFFEFFDQKNTSRVYAAIEQL</sequence>
<name>A0AAW5EYX3_CLOSY</name>
<dbReference type="Pfam" id="PF04464">
    <property type="entry name" value="Glyphos_transf"/>
    <property type="match status" value="1"/>
</dbReference>
<dbReference type="InterPro" id="IPR007554">
    <property type="entry name" value="Glycerophosphate_synth"/>
</dbReference>
<dbReference type="PANTHER" id="PTHR37316:SF3">
    <property type="entry name" value="TEICHOIC ACID GLYCEROL-PHOSPHATE TRANSFERASE"/>
    <property type="match status" value="1"/>
</dbReference>
<evidence type="ECO:0000313" key="2">
    <source>
        <dbReference type="Proteomes" id="UP001203136"/>
    </source>
</evidence>
<reference evidence="1" key="1">
    <citation type="journal article" date="2022" name="Cell Host Microbe">
        <title>Colonization of the live biotherapeutic product VE303 and modulation of the microbiota and metabolites in healthy volunteers.</title>
        <authorList>
            <person name="Dsouza M."/>
            <person name="Menon R."/>
            <person name="Crossette E."/>
            <person name="Bhattarai S.K."/>
            <person name="Schneider J."/>
            <person name="Kim Y.G."/>
            <person name="Reddy S."/>
            <person name="Caballero S."/>
            <person name="Felix C."/>
            <person name="Cornacchione L."/>
            <person name="Hendrickson J."/>
            <person name="Watson A.R."/>
            <person name="Minot S.S."/>
            <person name="Greenfield N."/>
            <person name="Schopf L."/>
            <person name="Szabady R."/>
            <person name="Patarroyo J."/>
            <person name="Smith W."/>
            <person name="Harrison P."/>
            <person name="Kuijper E.J."/>
            <person name="Kelly C.P."/>
            <person name="Olle B."/>
            <person name="Bobilev D."/>
            <person name="Silber J.L."/>
            <person name="Bucci V."/>
            <person name="Roberts B."/>
            <person name="Faith J."/>
            <person name="Norman J.M."/>
        </authorList>
    </citation>
    <scope>NUCLEOTIDE SEQUENCE</scope>
    <source>
        <strain evidence="1">VE303-04</strain>
    </source>
</reference>
<proteinExistence type="predicted"/>
<dbReference type="Gene3D" id="3.40.50.12580">
    <property type="match status" value="1"/>
</dbReference>
<dbReference type="GO" id="GO:0047355">
    <property type="term" value="F:CDP-glycerol glycerophosphotransferase activity"/>
    <property type="evidence" value="ECO:0007669"/>
    <property type="project" value="InterPro"/>
</dbReference>
<accession>A0AAW5EYX3</accession>
<dbReference type="AlphaFoldDB" id="A0AAW5EYX3"/>
<dbReference type="EMBL" id="JAINVB010000001">
    <property type="protein sequence ID" value="MCK0084464.1"/>
    <property type="molecule type" value="Genomic_DNA"/>
</dbReference>